<evidence type="ECO:0000313" key="9">
    <source>
        <dbReference type="Proteomes" id="UP000613255"/>
    </source>
</evidence>
<evidence type="ECO:0000259" key="7">
    <source>
        <dbReference type="Pfam" id="PF01545"/>
    </source>
</evidence>
<dbReference type="GO" id="GO:0015341">
    <property type="term" value="F:zinc efflux antiporter activity"/>
    <property type="evidence" value="ECO:0007669"/>
    <property type="project" value="TreeGrafter"/>
</dbReference>
<dbReference type="PANTHER" id="PTHR43840:SF15">
    <property type="entry name" value="MITOCHONDRIAL METAL TRANSPORTER 1-RELATED"/>
    <property type="match status" value="1"/>
</dbReference>
<feature type="transmembrane region" description="Helical" evidence="6">
    <location>
        <begin position="176"/>
        <end position="196"/>
    </location>
</feature>
<evidence type="ECO:0000256" key="2">
    <source>
        <dbReference type="ARBA" id="ARBA00022448"/>
    </source>
</evidence>
<dbReference type="InterPro" id="IPR050291">
    <property type="entry name" value="CDF_Transporter"/>
</dbReference>
<dbReference type="GO" id="GO:0005886">
    <property type="term" value="C:plasma membrane"/>
    <property type="evidence" value="ECO:0007669"/>
    <property type="project" value="TreeGrafter"/>
</dbReference>
<evidence type="ECO:0000256" key="4">
    <source>
        <dbReference type="ARBA" id="ARBA00022989"/>
    </source>
</evidence>
<feature type="domain" description="Cation efflux protein transmembrane" evidence="7">
    <location>
        <begin position="3"/>
        <end position="208"/>
    </location>
</feature>
<sequence length="301" mass="33154">MKRSLVAILLVSVLGIVFGIGSGSFAILFDGVFSLVDAAMTVLSLFVARLITRSTVTNDLPEHLRRRFSMGFWHLEPLVLTLNATLLLSVTIYAIFSAVMSLLSGGRTIEFGPAIAYAVAVFAICAGMGWYEHRANRRIGSDFIKMDVQGWIMAGGITLSLLIAFAIGYMLDGSDYSWLLPYIDPAVLLLVGLVLVPVPIRTLRRAVAEVLLITPDDLLQKVERVADEIMSEEGFRGHRAYAARVGRGTQIELYFIVPTDQPPRRLEEWDALRDRIGAAVGGDPRQRWLTIAFTTDPDRAG</sequence>
<dbReference type="GO" id="GO:0006882">
    <property type="term" value="P:intracellular zinc ion homeostasis"/>
    <property type="evidence" value="ECO:0007669"/>
    <property type="project" value="TreeGrafter"/>
</dbReference>
<comment type="caution">
    <text evidence="8">The sequence shown here is derived from an EMBL/GenBank/DDBJ whole genome shotgun (WGS) entry which is preliminary data.</text>
</comment>
<reference evidence="8" key="1">
    <citation type="submission" date="2020-12" db="EMBL/GenBank/DDBJ databases">
        <title>Pontibaca salina gen. nov., sp. nov., isolated from marine sediment.</title>
        <authorList>
            <person name="Bo J."/>
            <person name="Wang S."/>
            <person name="Song X."/>
            <person name="Du Z."/>
        </authorList>
    </citation>
    <scope>NUCLEOTIDE SEQUENCE</scope>
    <source>
        <strain evidence="8">S1109L</strain>
    </source>
</reference>
<keyword evidence="9" id="KW-1185">Reference proteome</keyword>
<evidence type="ECO:0000313" key="8">
    <source>
        <dbReference type="EMBL" id="MBI6630837.1"/>
    </source>
</evidence>
<gene>
    <name evidence="8" type="ORF">JAO82_13205</name>
</gene>
<dbReference type="InterPro" id="IPR058533">
    <property type="entry name" value="Cation_efflux_TM"/>
</dbReference>
<proteinExistence type="predicted"/>
<dbReference type="PANTHER" id="PTHR43840">
    <property type="entry name" value="MITOCHONDRIAL METAL TRANSPORTER 1-RELATED"/>
    <property type="match status" value="1"/>
</dbReference>
<name>A0A934LZF0_9RHOB</name>
<evidence type="ECO:0000256" key="5">
    <source>
        <dbReference type="ARBA" id="ARBA00023136"/>
    </source>
</evidence>
<keyword evidence="5 6" id="KW-0472">Membrane</keyword>
<dbReference type="AlphaFoldDB" id="A0A934LZF0"/>
<dbReference type="GO" id="GO:0015093">
    <property type="term" value="F:ferrous iron transmembrane transporter activity"/>
    <property type="evidence" value="ECO:0007669"/>
    <property type="project" value="TreeGrafter"/>
</dbReference>
<evidence type="ECO:0000256" key="3">
    <source>
        <dbReference type="ARBA" id="ARBA00022692"/>
    </source>
</evidence>
<feature type="transmembrane region" description="Helical" evidence="6">
    <location>
        <begin position="151"/>
        <end position="170"/>
    </location>
</feature>
<dbReference type="Proteomes" id="UP000613255">
    <property type="component" value="Unassembled WGS sequence"/>
</dbReference>
<keyword evidence="3 6" id="KW-0812">Transmembrane</keyword>
<dbReference type="Pfam" id="PF01545">
    <property type="entry name" value="Cation_efflux"/>
    <property type="match status" value="1"/>
</dbReference>
<comment type="subcellular location">
    <subcellularLocation>
        <location evidence="1">Membrane</location>
        <topology evidence="1">Multi-pass membrane protein</topology>
    </subcellularLocation>
</comment>
<keyword evidence="4 6" id="KW-1133">Transmembrane helix</keyword>
<dbReference type="SUPFAM" id="SSF161111">
    <property type="entry name" value="Cation efflux protein transmembrane domain-like"/>
    <property type="match status" value="1"/>
</dbReference>
<dbReference type="EMBL" id="JAEIJD010000014">
    <property type="protein sequence ID" value="MBI6630837.1"/>
    <property type="molecule type" value="Genomic_DNA"/>
</dbReference>
<keyword evidence="2" id="KW-0813">Transport</keyword>
<feature type="transmembrane region" description="Helical" evidence="6">
    <location>
        <begin position="29"/>
        <end position="51"/>
    </location>
</feature>
<accession>A0A934LZF0</accession>
<organism evidence="8 9">
    <name type="scientific">Pontibaca salina</name>
    <dbReference type="NCBI Taxonomy" id="2795731"/>
    <lineage>
        <taxon>Bacteria</taxon>
        <taxon>Pseudomonadati</taxon>
        <taxon>Pseudomonadota</taxon>
        <taxon>Alphaproteobacteria</taxon>
        <taxon>Rhodobacterales</taxon>
        <taxon>Roseobacteraceae</taxon>
        <taxon>Pontibaca</taxon>
    </lineage>
</organism>
<dbReference type="GO" id="GO:0015086">
    <property type="term" value="F:cadmium ion transmembrane transporter activity"/>
    <property type="evidence" value="ECO:0007669"/>
    <property type="project" value="TreeGrafter"/>
</dbReference>
<evidence type="ECO:0000256" key="6">
    <source>
        <dbReference type="SAM" id="Phobius"/>
    </source>
</evidence>
<protein>
    <submittedName>
        <fullName evidence="8">Cation transporter</fullName>
    </submittedName>
</protein>
<evidence type="ECO:0000256" key="1">
    <source>
        <dbReference type="ARBA" id="ARBA00004141"/>
    </source>
</evidence>
<dbReference type="InterPro" id="IPR027469">
    <property type="entry name" value="Cation_efflux_TMD_sf"/>
</dbReference>
<dbReference type="Gene3D" id="1.20.1510.10">
    <property type="entry name" value="Cation efflux protein transmembrane domain"/>
    <property type="match status" value="1"/>
</dbReference>
<feature type="transmembrane region" description="Helical" evidence="6">
    <location>
        <begin position="72"/>
        <end position="99"/>
    </location>
</feature>
<feature type="transmembrane region" description="Helical" evidence="6">
    <location>
        <begin position="111"/>
        <end position="131"/>
    </location>
</feature>